<gene>
    <name evidence="2" type="ORF">KGA66_08360</name>
</gene>
<accession>A0A8J8BBE6</accession>
<evidence type="ECO:0000256" key="1">
    <source>
        <dbReference type="SAM" id="Phobius"/>
    </source>
</evidence>
<name>A0A8J8BBE6_9ACTN</name>
<comment type="caution">
    <text evidence="2">The sequence shown here is derived from an EMBL/GenBank/DDBJ whole genome shotgun (WGS) entry which is preliminary data.</text>
</comment>
<keyword evidence="3" id="KW-1185">Reference proteome</keyword>
<feature type="transmembrane region" description="Helical" evidence="1">
    <location>
        <begin position="24"/>
        <end position="43"/>
    </location>
</feature>
<proteinExistence type="predicted"/>
<organism evidence="2 3">
    <name type="scientific">Actinocrinis puniceicyclus</name>
    <dbReference type="NCBI Taxonomy" id="977794"/>
    <lineage>
        <taxon>Bacteria</taxon>
        <taxon>Bacillati</taxon>
        <taxon>Actinomycetota</taxon>
        <taxon>Actinomycetes</taxon>
        <taxon>Catenulisporales</taxon>
        <taxon>Actinospicaceae</taxon>
        <taxon>Actinocrinis</taxon>
    </lineage>
</organism>
<reference evidence="2" key="1">
    <citation type="submission" date="2021-04" db="EMBL/GenBank/DDBJ databases">
        <title>Genome based classification of Actinospica acidithermotolerans sp. nov., an actinobacterium isolated from an Indonesian hot spring.</title>
        <authorList>
            <person name="Kusuma A.B."/>
            <person name="Putra K.E."/>
            <person name="Nafisah S."/>
            <person name="Loh J."/>
            <person name="Nouioui I."/>
            <person name="Goodfellow M."/>
        </authorList>
    </citation>
    <scope>NUCLEOTIDE SEQUENCE</scope>
    <source>
        <strain evidence="2">DSM 45618</strain>
    </source>
</reference>
<dbReference type="AlphaFoldDB" id="A0A8J8BBE6"/>
<dbReference type="RefSeq" id="WP_211466382.1">
    <property type="nucleotide sequence ID" value="NZ_JAGSXH010000020.1"/>
</dbReference>
<dbReference type="EMBL" id="JAGSXH010000020">
    <property type="protein sequence ID" value="MBS2963053.1"/>
    <property type="molecule type" value="Genomic_DNA"/>
</dbReference>
<keyword evidence="1" id="KW-0472">Membrane</keyword>
<dbReference type="Proteomes" id="UP000677913">
    <property type="component" value="Unassembled WGS sequence"/>
</dbReference>
<evidence type="ECO:0000313" key="2">
    <source>
        <dbReference type="EMBL" id="MBS2963053.1"/>
    </source>
</evidence>
<sequence length="182" mass="19462">MSDEAEHNADTSGRMRVARRRRTGASLLVAVATISGAVGSWVYNHGYKVRAANNSAVIRSGADLSTYLTAGDYTAVTVPIRNDSPYEVTVIGLTVPNAPRLEWDSVHTVIAPNSTADLRVYTRGACEAAPHTLKSHKPVTVVVRVLTINGKMHGSLQELVKGAIQYADDRCAIPSASESNFA</sequence>
<protein>
    <submittedName>
        <fullName evidence="2">Uncharacterized protein</fullName>
    </submittedName>
</protein>
<keyword evidence="1" id="KW-1133">Transmembrane helix</keyword>
<keyword evidence="1" id="KW-0812">Transmembrane</keyword>
<evidence type="ECO:0000313" key="3">
    <source>
        <dbReference type="Proteomes" id="UP000677913"/>
    </source>
</evidence>